<reference evidence="8" key="1">
    <citation type="submission" date="2016-10" db="EMBL/GenBank/DDBJ databases">
        <title>Sequence of Gallionella enrichment culture.</title>
        <authorList>
            <person name="Poehlein A."/>
            <person name="Muehling M."/>
            <person name="Daniel R."/>
        </authorList>
    </citation>
    <scope>NUCLEOTIDE SEQUENCE</scope>
</reference>
<dbReference type="CDD" id="cd07023">
    <property type="entry name" value="S49_Sppa_N_C"/>
    <property type="match status" value="1"/>
</dbReference>
<gene>
    <name evidence="8" type="primary">sppA_7</name>
    <name evidence="8" type="ORF">GALL_226020</name>
</gene>
<evidence type="ECO:0000256" key="2">
    <source>
        <dbReference type="ARBA" id="ARBA00022670"/>
    </source>
</evidence>
<accession>A0A1J5RI30</accession>
<organism evidence="8">
    <name type="scientific">mine drainage metagenome</name>
    <dbReference type="NCBI Taxonomy" id="410659"/>
    <lineage>
        <taxon>unclassified sequences</taxon>
        <taxon>metagenomes</taxon>
        <taxon>ecological metagenomes</taxon>
    </lineage>
</organism>
<dbReference type="PANTHER" id="PTHR42987:SF8">
    <property type="entry name" value="PROTEINASE"/>
    <property type="match status" value="1"/>
</dbReference>
<evidence type="ECO:0000259" key="7">
    <source>
        <dbReference type="Pfam" id="PF01343"/>
    </source>
</evidence>
<dbReference type="Gene3D" id="3.90.226.10">
    <property type="entry name" value="2-enoyl-CoA Hydratase, Chain A, domain 1"/>
    <property type="match status" value="1"/>
</dbReference>
<keyword evidence="3 8" id="KW-0378">Hydrolase</keyword>
<protein>
    <submittedName>
        <fullName evidence="8">Putative signal peptide peptidase SppA</fullName>
        <ecNumber evidence="8">3.4.21.-</ecNumber>
    </submittedName>
</protein>
<name>A0A1J5RI30_9ZZZZ</name>
<keyword evidence="2" id="KW-0645">Protease</keyword>
<evidence type="ECO:0000256" key="6">
    <source>
        <dbReference type="SAM" id="Phobius"/>
    </source>
</evidence>
<proteinExistence type="inferred from homology"/>
<dbReference type="EMBL" id="MLJW01000167">
    <property type="protein sequence ID" value="OIQ95441.1"/>
    <property type="molecule type" value="Genomic_DNA"/>
</dbReference>
<keyword evidence="4" id="KW-0720">Serine protease</keyword>
<keyword evidence="6" id="KW-0472">Membrane</keyword>
<evidence type="ECO:0000256" key="1">
    <source>
        <dbReference type="ARBA" id="ARBA00008683"/>
    </source>
</evidence>
<comment type="similarity">
    <text evidence="1">Belongs to the peptidase S49 family.</text>
</comment>
<keyword evidence="6" id="KW-1133">Transmembrane helix</keyword>
<dbReference type="Pfam" id="PF01343">
    <property type="entry name" value="Peptidase_S49"/>
    <property type="match status" value="1"/>
</dbReference>
<dbReference type="SUPFAM" id="SSF52096">
    <property type="entry name" value="ClpP/crotonase"/>
    <property type="match status" value="1"/>
</dbReference>
<evidence type="ECO:0000313" key="8">
    <source>
        <dbReference type="EMBL" id="OIQ95441.1"/>
    </source>
</evidence>
<evidence type="ECO:0000256" key="5">
    <source>
        <dbReference type="SAM" id="MobiDB-lite"/>
    </source>
</evidence>
<sequence>MNDANPNDPQREPHLGEPAASPHAAWERSVLERLVMEIVNEKRRARRWSIFFRLAFLGLVLAIFVGGYMAEHAGDQLAGPHTALVELNGEISASSMASADNINASLRDAFEDRGTKAVILRINSPGGSPVQASQINAEIWRLRVKHKNIPIYAVCDEVCASAAYYIAVAADKIYVNPASLVGSIGVLMDGFGFSGLMDKLGVTRRLLTAGANKGFMDPFSPMPEDQKAYAQTMLKQIHQQFIAAVEKGRGSRLKINDQTFSGLVWTGQSAVQQGLADGYGDTDTVARDVVHEKNLVDYTRHENVVDRLAKRFGASLGMGAVHEMLHGSVWSLR</sequence>
<comment type="caution">
    <text evidence="8">The sequence shown here is derived from an EMBL/GenBank/DDBJ whole genome shotgun (WGS) entry which is preliminary data.</text>
</comment>
<feature type="region of interest" description="Disordered" evidence="5">
    <location>
        <begin position="1"/>
        <end position="22"/>
    </location>
</feature>
<dbReference type="GO" id="GO:0006508">
    <property type="term" value="P:proteolysis"/>
    <property type="evidence" value="ECO:0007669"/>
    <property type="project" value="UniProtKB-KW"/>
</dbReference>
<dbReference type="InterPro" id="IPR047272">
    <property type="entry name" value="S49_SppA_C"/>
</dbReference>
<feature type="transmembrane region" description="Helical" evidence="6">
    <location>
        <begin position="50"/>
        <end position="70"/>
    </location>
</feature>
<dbReference type="PANTHER" id="PTHR42987">
    <property type="entry name" value="PEPTIDASE S49"/>
    <property type="match status" value="1"/>
</dbReference>
<dbReference type="AlphaFoldDB" id="A0A1J5RI30"/>
<dbReference type="EC" id="3.4.21.-" evidence="8"/>
<evidence type="ECO:0000256" key="3">
    <source>
        <dbReference type="ARBA" id="ARBA00022801"/>
    </source>
</evidence>
<evidence type="ECO:0000256" key="4">
    <source>
        <dbReference type="ARBA" id="ARBA00022825"/>
    </source>
</evidence>
<dbReference type="InterPro" id="IPR002142">
    <property type="entry name" value="Peptidase_S49"/>
</dbReference>
<keyword evidence="6" id="KW-0812">Transmembrane</keyword>
<feature type="domain" description="Peptidase S49" evidence="7">
    <location>
        <begin position="145"/>
        <end position="294"/>
    </location>
</feature>
<dbReference type="GO" id="GO:0008236">
    <property type="term" value="F:serine-type peptidase activity"/>
    <property type="evidence" value="ECO:0007669"/>
    <property type="project" value="UniProtKB-KW"/>
</dbReference>
<dbReference type="InterPro" id="IPR029045">
    <property type="entry name" value="ClpP/crotonase-like_dom_sf"/>
</dbReference>